<dbReference type="EMBL" id="FSRO01000001">
    <property type="protein sequence ID" value="SIO28025.1"/>
    <property type="molecule type" value="Genomic_DNA"/>
</dbReference>
<keyword evidence="3" id="KW-1185">Reference proteome</keyword>
<evidence type="ECO:0000313" key="3">
    <source>
        <dbReference type="Proteomes" id="UP000185062"/>
    </source>
</evidence>
<evidence type="ECO:0000313" key="2">
    <source>
        <dbReference type="EMBL" id="SIO28025.1"/>
    </source>
</evidence>
<reference evidence="2 3" key="1">
    <citation type="submission" date="2016-12" db="EMBL/GenBank/DDBJ databases">
        <authorList>
            <person name="Song W.-J."/>
            <person name="Kurnit D.M."/>
        </authorList>
    </citation>
    <scope>NUCLEOTIDE SEQUENCE [LARGE SCALE GENOMIC DNA]</scope>
    <source>
        <strain evidence="2 3">ATCC 49181</strain>
    </source>
</reference>
<protein>
    <submittedName>
        <fullName evidence="2">Uncharacterized protein</fullName>
    </submittedName>
</protein>
<keyword evidence="1" id="KW-0472">Membrane</keyword>
<keyword evidence="1" id="KW-1133">Transmembrane helix</keyword>
<organism evidence="2 3">
    <name type="scientific">Nitrosomonas cryotolerans ATCC 49181</name>
    <dbReference type="NCBI Taxonomy" id="1131553"/>
    <lineage>
        <taxon>Bacteria</taxon>
        <taxon>Pseudomonadati</taxon>
        <taxon>Pseudomonadota</taxon>
        <taxon>Betaproteobacteria</taxon>
        <taxon>Nitrosomonadales</taxon>
        <taxon>Nitrosomonadaceae</taxon>
        <taxon>Nitrosomonas</taxon>
    </lineage>
</organism>
<gene>
    <name evidence="2" type="ORF">SAMN02743940_1605</name>
</gene>
<dbReference type="Proteomes" id="UP000185062">
    <property type="component" value="Unassembled WGS sequence"/>
</dbReference>
<name>A0A1N6I7V2_9PROT</name>
<sequence>MCEYDLFLHRKEGYETNAIQNEIFAKVLASSFLLLIIKGWFFNYWSFAKIPEY</sequence>
<keyword evidence="1" id="KW-0812">Transmembrane</keyword>
<proteinExistence type="predicted"/>
<accession>A0A1N6I7V2</accession>
<feature type="transmembrane region" description="Helical" evidence="1">
    <location>
        <begin position="23"/>
        <end position="45"/>
    </location>
</feature>
<dbReference type="AlphaFoldDB" id="A0A1N6I7V2"/>
<evidence type="ECO:0000256" key="1">
    <source>
        <dbReference type="SAM" id="Phobius"/>
    </source>
</evidence>